<dbReference type="OrthoDB" id="4548219at2"/>
<dbReference type="Proteomes" id="UP000006078">
    <property type="component" value="Unassembled WGS sequence"/>
</dbReference>
<dbReference type="InterPro" id="IPR021632">
    <property type="entry name" value="DUF3239"/>
</dbReference>
<keyword evidence="1" id="KW-0472">Membrane</keyword>
<protein>
    <submittedName>
        <fullName evidence="2">Putative secreted protein</fullName>
    </submittedName>
</protein>
<sequence>MAMKVFRFDVDEAYARKNNELLRDTRRVRLSAFLLAALFVAGAVAAVAFIDTPAAAWILAGVLAAMAVAFVAVGIVVPRKVGSPAELYASYPLAPAIVAEVNARDVVLMALVNTNVDPDREPTWALALRTVTRIEGHRGVKGERVPVAAVYGRRGVRDQSQWLEVTPMPIAWGTPDGDVVAAAIRAIPDEQWRKLNQNKHRLSEVQDTRNDLLTL</sequence>
<dbReference type="InterPro" id="IPR023124">
    <property type="entry name" value="DUF3239_dom_sf"/>
</dbReference>
<organism evidence="2 5">
    <name type="scientific">Corynebacterium otitidis ATCC 51513</name>
    <dbReference type="NCBI Taxonomy" id="883169"/>
    <lineage>
        <taxon>Bacteria</taxon>
        <taxon>Bacillati</taxon>
        <taxon>Actinomycetota</taxon>
        <taxon>Actinomycetes</taxon>
        <taxon>Mycobacteriales</taxon>
        <taxon>Corynebacteriaceae</taxon>
        <taxon>Corynebacterium</taxon>
    </lineage>
</organism>
<evidence type="ECO:0000313" key="2">
    <source>
        <dbReference type="EMBL" id="CCI83216.1"/>
    </source>
</evidence>
<dbReference type="Pfam" id="PF11580">
    <property type="entry name" value="DUF3239"/>
    <property type="match status" value="1"/>
</dbReference>
<dbReference type="EMBL" id="CAJZ01000069">
    <property type="protein sequence ID" value="CCI83216.1"/>
    <property type="molecule type" value="Genomic_DNA"/>
</dbReference>
<keyword evidence="1" id="KW-0812">Transmembrane</keyword>
<dbReference type="RefSeq" id="WP_004600973.1">
    <property type="nucleotide sequence ID" value="NZ_HF541866.1"/>
</dbReference>
<dbReference type="EMBL" id="AHAE01000047">
    <property type="protein sequence ID" value="EJZ82011.1"/>
    <property type="molecule type" value="Genomic_DNA"/>
</dbReference>
<dbReference type="HOGENOM" id="CLU_1292606_0_0_11"/>
<name>I7JVR4_9CORY</name>
<feature type="transmembrane region" description="Helical" evidence="1">
    <location>
        <begin position="30"/>
        <end position="50"/>
    </location>
</feature>
<reference evidence="3 4" key="2">
    <citation type="submission" date="2012-08" db="EMBL/GenBank/DDBJ databases">
        <title>The Genome Sequence of Turicella otitidis ATCC 51513.</title>
        <authorList>
            <consortium name="The Broad Institute Genome Sequencing Platform"/>
            <person name="Earl A."/>
            <person name="Ward D."/>
            <person name="Feldgarden M."/>
            <person name="Gevers D."/>
            <person name="Huys G."/>
            <person name="Walker B."/>
            <person name="Young S.K."/>
            <person name="Zeng Q."/>
            <person name="Gargeya S."/>
            <person name="Fitzgerald M."/>
            <person name="Haas B."/>
            <person name="Abouelleil A."/>
            <person name="Alvarado L."/>
            <person name="Arachchi H.M."/>
            <person name="Berlin A.M."/>
            <person name="Chapman S.B."/>
            <person name="Goldberg J."/>
            <person name="Griggs A."/>
            <person name="Gujja S."/>
            <person name="Hansen M."/>
            <person name="Howarth C."/>
            <person name="Imamovic A."/>
            <person name="Larimer J."/>
            <person name="McCowen C."/>
            <person name="Montmayeur A."/>
            <person name="Murphy C."/>
            <person name="Neiman D."/>
            <person name="Pearson M."/>
            <person name="Priest M."/>
            <person name="Roberts A."/>
            <person name="Saif S."/>
            <person name="Shea T."/>
            <person name="Sisk P."/>
            <person name="Sykes S."/>
            <person name="Wortman J."/>
            <person name="Nusbaum C."/>
            <person name="Birren B."/>
        </authorList>
    </citation>
    <scope>NUCLEOTIDE SEQUENCE [LARGE SCALE GENOMIC DNA]</scope>
    <source>
        <strain evidence="3 4">ATCC 51513</strain>
    </source>
</reference>
<comment type="caution">
    <text evidence="2">The sequence shown here is derived from an EMBL/GenBank/DDBJ whole genome shotgun (WGS) entry which is preliminary data.</text>
</comment>
<dbReference type="PATRIC" id="fig|883169.3.peg.1046"/>
<evidence type="ECO:0000256" key="1">
    <source>
        <dbReference type="SAM" id="Phobius"/>
    </source>
</evidence>
<evidence type="ECO:0000313" key="5">
    <source>
        <dbReference type="Proteomes" id="UP000011016"/>
    </source>
</evidence>
<evidence type="ECO:0000313" key="4">
    <source>
        <dbReference type="Proteomes" id="UP000006078"/>
    </source>
</evidence>
<dbReference type="Proteomes" id="UP000011016">
    <property type="component" value="Unassembled WGS sequence"/>
</dbReference>
<proteinExistence type="predicted"/>
<dbReference type="AlphaFoldDB" id="I7JVR4"/>
<dbReference type="Gene3D" id="2.40.410.10">
    <property type="entry name" value="putative membrane protein from Corynebacterium diphtheriae superfamily"/>
    <property type="match status" value="1"/>
</dbReference>
<feature type="transmembrane region" description="Helical" evidence="1">
    <location>
        <begin position="56"/>
        <end position="77"/>
    </location>
</feature>
<dbReference type="eggNOG" id="ENOG5032V6C">
    <property type="taxonomic scope" value="Bacteria"/>
</dbReference>
<keyword evidence="4" id="KW-1185">Reference proteome</keyword>
<accession>I7JVR4</accession>
<gene>
    <name evidence="2" type="ORF">BN46_0476</name>
    <name evidence="3" type="ORF">HMPREF9719_01083</name>
</gene>
<keyword evidence="1" id="KW-1133">Transmembrane helix</keyword>
<reference evidence="2 5" key="1">
    <citation type="journal article" date="2012" name="J. Bacteriol.">
        <title>Draft Genome Sequence of Turicella otitidis ATCC 51513, Isolated from Middle Ear Fluid from a Child with Otitis Media.</title>
        <authorList>
            <person name="Brinkrolf K."/>
            <person name="Schneider J."/>
            <person name="Knecht M."/>
            <person name="Ruckert C."/>
            <person name="Tauch A."/>
        </authorList>
    </citation>
    <scope>NUCLEOTIDE SEQUENCE [LARGE SCALE GENOMIC DNA]</scope>
    <source>
        <strain evidence="2 5">ATCC 51513</strain>
    </source>
</reference>
<evidence type="ECO:0000313" key="3">
    <source>
        <dbReference type="EMBL" id="EJZ82011.1"/>
    </source>
</evidence>